<dbReference type="GO" id="GO:0005634">
    <property type="term" value="C:nucleus"/>
    <property type="evidence" value="ECO:0007669"/>
    <property type="project" value="UniProtKB-SubCell"/>
</dbReference>
<evidence type="ECO:0000256" key="8">
    <source>
        <dbReference type="RuleBase" id="RU000682"/>
    </source>
</evidence>
<reference evidence="11" key="1">
    <citation type="journal article" date="2018" name="Nat. Microbiol.">
        <title>Leveraging single-cell genomics to expand the fungal tree of life.</title>
        <authorList>
            <person name="Ahrendt S.R."/>
            <person name="Quandt C.A."/>
            <person name="Ciobanu D."/>
            <person name="Clum A."/>
            <person name="Salamov A."/>
            <person name="Andreopoulos B."/>
            <person name="Cheng J.F."/>
            <person name="Woyke T."/>
            <person name="Pelin A."/>
            <person name="Henrissat B."/>
            <person name="Reynolds N.K."/>
            <person name="Benny G.L."/>
            <person name="Smith M.E."/>
            <person name="James T.Y."/>
            <person name="Grigoriev I.V."/>
        </authorList>
    </citation>
    <scope>NUCLEOTIDE SEQUENCE [LARGE SCALE GENOMIC DNA]</scope>
    <source>
        <strain evidence="11">RSA 468</strain>
    </source>
</reference>
<dbReference type="Gene3D" id="1.10.10.60">
    <property type="entry name" value="Homeodomain-like"/>
    <property type="match status" value="1"/>
</dbReference>
<dbReference type="PANTHER" id="PTHR24324:SF5">
    <property type="entry name" value="HEMATOPOIETICALLY-EXPRESSED HOMEOBOX PROTEIN HHEX"/>
    <property type="match status" value="1"/>
</dbReference>
<dbReference type="PROSITE" id="PS50071">
    <property type="entry name" value="HOMEOBOX_2"/>
    <property type="match status" value="1"/>
</dbReference>
<dbReference type="InterPro" id="IPR001356">
    <property type="entry name" value="HD"/>
</dbReference>
<dbReference type="Pfam" id="PF00046">
    <property type="entry name" value="Homeodomain"/>
    <property type="match status" value="1"/>
</dbReference>
<dbReference type="InterPro" id="IPR000047">
    <property type="entry name" value="HTH_motif"/>
</dbReference>
<comment type="subcellular location">
    <subcellularLocation>
        <location evidence="2">Endomembrane system</location>
        <topology evidence="2">Multi-pass membrane protein</topology>
    </subcellularLocation>
    <subcellularLocation>
        <location evidence="3">Endoplasmic reticulum membrane</location>
    </subcellularLocation>
    <subcellularLocation>
        <location evidence="1 7 8">Nucleus</location>
    </subcellularLocation>
</comment>
<dbReference type="InterPro" id="IPR017970">
    <property type="entry name" value="Homeobox_CS"/>
</dbReference>
<feature type="domain" description="Homeobox" evidence="9">
    <location>
        <begin position="1"/>
        <end position="56"/>
    </location>
</feature>
<feature type="non-terminal residue" evidence="10">
    <location>
        <position position="1"/>
    </location>
</feature>
<evidence type="ECO:0000256" key="6">
    <source>
        <dbReference type="ARBA" id="ARBA00023242"/>
    </source>
</evidence>
<dbReference type="GO" id="GO:0000978">
    <property type="term" value="F:RNA polymerase II cis-regulatory region sequence-specific DNA binding"/>
    <property type="evidence" value="ECO:0007669"/>
    <property type="project" value="TreeGrafter"/>
</dbReference>
<dbReference type="InterPro" id="IPR051000">
    <property type="entry name" value="Homeobox_DNA-bind_prot"/>
</dbReference>
<organism evidence="10 11">
    <name type="scientific">Dimargaris cristalligena</name>
    <dbReference type="NCBI Taxonomy" id="215637"/>
    <lineage>
        <taxon>Eukaryota</taxon>
        <taxon>Fungi</taxon>
        <taxon>Fungi incertae sedis</taxon>
        <taxon>Zoopagomycota</taxon>
        <taxon>Kickxellomycotina</taxon>
        <taxon>Dimargaritomycetes</taxon>
        <taxon>Dimargaritales</taxon>
        <taxon>Dimargaritaceae</taxon>
        <taxon>Dimargaris</taxon>
    </lineage>
</organism>
<evidence type="ECO:0000313" key="10">
    <source>
        <dbReference type="EMBL" id="RKP39676.1"/>
    </source>
</evidence>
<dbReference type="InterPro" id="IPR009057">
    <property type="entry name" value="Homeodomain-like_sf"/>
</dbReference>
<evidence type="ECO:0000256" key="1">
    <source>
        <dbReference type="ARBA" id="ARBA00004123"/>
    </source>
</evidence>
<protein>
    <submittedName>
        <fullName evidence="10">Homeobox domain-containing protein</fullName>
    </submittedName>
</protein>
<dbReference type="AlphaFoldDB" id="A0A4Q0A0Q0"/>
<dbReference type="SUPFAM" id="SSF46689">
    <property type="entry name" value="Homeodomain-like"/>
    <property type="match status" value="1"/>
</dbReference>
<dbReference type="FunFam" id="1.10.10.60:FF:000020">
    <property type="entry name" value="Ceramide synthase 5"/>
    <property type="match status" value="1"/>
</dbReference>
<dbReference type="SMART" id="SM00389">
    <property type="entry name" value="HOX"/>
    <property type="match status" value="1"/>
</dbReference>
<keyword evidence="4 7" id="KW-0238">DNA-binding</keyword>
<evidence type="ECO:0000256" key="4">
    <source>
        <dbReference type="ARBA" id="ARBA00023125"/>
    </source>
</evidence>
<evidence type="ECO:0000256" key="7">
    <source>
        <dbReference type="PROSITE-ProRule" id="PRU00108"/>
    </source>
</evidence>
<evidence type="ECO:0000256" key="3">
    <source>
        <dbReference type="ARBA" id="ARBA00004586"/>
    </source>
</evidence>
<dbReference type="PANTHER" id="PTHR24324">
    <property type="entry name" value="HOMEOBOX PROTEIN HHEX"/>
    <property type="match status" value="1"/>
</dbReference>
<keyword evidence="5 7" id="KW-0371">Homeobox</keyword>
<proteinExistence type="predicted"/>
<evidence type="ECO:0000259" key="9">
    <source>
        <dbReference type="PROSITE" id="PS50071"/>
    </source>
</evidence>
<dbReference type="EMBL" id="ML002252">
    <property type="protein sequence ID" value="RKP39676.1"/>
    <property type="molecule type" value="Genomic_DNA"/>
</dbReference>
<sequence length="56" mass="6784">KKRKRLTPEKLTLLCSVFAHEQKPNAEKRKQLSDQTGMTPREVQVWFQNRRAKYKR</sequence>
<accession>A0A4Q0A0Q0</accession>
<gene>
    <name evidence="10" type="ORF">BJ085DRAFT_10187</name>
</gene>
<dbReference type="PRINTS" id="PR00031">
    <property type="entry name" value="HTHREPRESSR"/>
</dbReference>
<evidence type="ECO:0000313" key="11">
    <source>
        <dbReference type="Proteomes" id="UP000268162"/>
    </source>
</evidence>
<dbReference type="GO" id="GO:0030154">
    <property type="term" value="P:cell differentiation"/>
    <property type="evidence" value="ECO:0007669"/>
    <property type="project" value="TreeGrafter"/>
</dbReference>
<name>A0A4Q0A0Q0_9FUNG</name>
<dbReference type="GO" id="GO:0005789">
    <property type="term" value="C:endoplasmic reticulum membrane"/>
    <property type="evidence" value="ECO:0007669"/>
    <property type="project" value="UniProtKB-SubCell"/>
</dbReference>
<evidence type="ECO:0000256" key="2">
    <source>
        <dbReference type="ARBA" id="ARBA00004127"/>
    </source>
</evidence>
<evidence type="ECO:0000256" key="5">
    <source>
        <dbReference type="ARBA" id="ARBA00023155"/>
    </source>
</evidence>
<feature type="non-terminal residue" evidence="10">
    <location>
        <position position="56"/>
    </location>
</feature>
<dbReference type="Proteomes" id="UP000268162">
    <property type="component" value="Unassembled WGS sequence"/>
</dbReference>
<dbReference type="STRING" id="215637.A0A4Q0A0Q0"/>
<keyword evidence="11" id="KW-1185">Reference proteome</keyword>
<dbReference type="GO" id="GO:0000981">
    <property type="term" value="F:DNA-binding transcription factor activity, RNA polymerase II-specific"/>
    <property type="evidence" value="ECO:0007669"/>
    <property type="project" value="InterPro"/>
</dbReference>
<dbReference type="CDD" id="cd00086">
    <property type="entry name" value="homeodomain"/>
    <property type="match status" value="1"/>
</dbReference>
<keyword evidence="6 7" id="KW-0539">Nucleus</keyword>
<dbReference type="PROSITE" id="PS00027">
    <property type="entry name" value="HOMEOBOX_1"/>
    <property type="match status" value="1"/>
</dbReference>